<feature type="signal peptide" evidence="1">
    <location>
        <begin position="1"/>
        <end position="18"/>
    </location>
</feature>
<dbReference type="EMBL" id="FQVE01000006">
    <property type="protein sequence ID" value="SHG55269.1"/>
    <property type="molecule type" value="Genomic_DNA"/>
</dbReference>
<accession>A0A1M5KRW7</accession>
<evidence type="ECO:0000313" key="3">
    <source>
        <dbReference type="Proteomes" id="UP000184108"/>
    </source>
</evidence>
<dbReference type="Proteomes" id="UP000184108">
    <property type="component" value="Unassembled WGS sequence"/>
</dbReference>
<gene>
    <name evidence="2" type="ORF">SAMN02787073_4446</name>
</gene>
<organism evidence="2 3">
    <name type="scientific">Chryseobacterium vrystaatense</name>
    <dbReference type="NCBI Taxonomy" id="307480"/>
    <lineage>
        <taxon>Bacteria</taxon>
        <taxon>Pseudomonadati</taxon>
        <taxon>Bacteroidota</taxon>
        <taxon>Flavobacteriia</taxon>
        <taxon>Flavobacteriales</taxon>
        <taxon>Weeksellaceae</taxon>
        <taxon>Chryseobacterium group</taxon>
        <taxon>Chryseobacterium</taxon>
    </lineage>
</organism>
<keyword evidence="1" id="KW-0732">Signal</keyword>
<evidence type="ECO:0000256" key="1">
    <source>
        <dbReference type="SAM" id="SignalP"/>
    </source>
</evidence>
<name>A0A1M5KRW7_9FLAO</name>
<evidence type="ECO:0008006" key="4">
    <source>
        <dbReference type="Google" id="ProtNLM"/>
    </source>
</evidence>
<evidence type="ECO:0000313" key="2">
    <source>
        <dbReference type="EMBL" id="SHG55269.1"/>
    </source>
</evidence>
<feature type="chain" id="PRO_5012386727" description="GWxTD domain-containing protein" evidence="1">
    <location>
        <begin position="19"/>
        <end position="294"/>
    </location>
</feature>
<sequence length="294" mass="34757">MKLMKRILFLLGFTPCLAFPQKYFFLDSLKTDFKVETYTLDTSELYGVRKNLNIYNVYLSPNHILLLSVLPDLDESILPRTDERGQNWTVLDFEKLSKEDIISKSKVKEIVSDWLVSNTPEKKRLDFKLIKKVNNSYYVSKLCLTEFFNITSLKGPLVSSYGTLNISEQKVTVKEVEKSFKEQFPGRKFIMDVRDLDRLRNLSDPFSFRNYLSKEYKIKGNTAYQFWTFDGWWNIDGYNEHRGIDRLVYMPEKGIVGGSYDFYFRLSHNGFRVSDYRLWENILNEKVMTAEELK</sequence>
<dbReference type="AlphaFoldDB" id="A0A1M5KRW7"/>
<protein>
    <recommendedName>
        <fullName evidence="4">GWxTD domain-containing protein</fullName>
    </recommendedName>
</protein>
<proteinExistence type="predicted"/>
<reference evidence="3" key="1">
    <citation type="submission" date="2016-11" db="EMBL/GenBank/DDBJ databases">
        <authorList>
            <person name="Varghese N."/>
            <person name="Submissions S."/>
        </authorList>
    </citation>
    <scope>NUCLEOTIDE SEQUENCE [LARGE SCALE GENOMIC DNA]</scope>
    <source>
        <strain evidence="3">YR203</strain>
    </source>
</reference>